<dbReference type="Gene3D" id="1.10.760.10">
    <property type="entry name" value="Cytochrome c-like domain"/>
    <property type="match status" value="2"/>
</dbReference>
<dbReference type="Pfam" id="PF01042">
    <property type="entry name" value="Ribonuc_L-PSP"/>
    <property type="match status" value="1"/>
</dbReference>
<dbReference type="PROSITE" id="PS51007">
    <property type="entry name" value="CYTC"/>
    <property type="match status" value="2"/>
</dbReference>
<dbReference type="InterPro" id="IPR036909">
    <property type="entry name" value="Cyt_c-like_dom_sf"/>
</dbReference>
<dbReference type="AlphaFoldDB" id="A0A917GIQ4"/>
<dbReference type="EMBL" id="BMIY01000001">
    <property type="protein sequence ID" value="GGG48054.1"/>
    <property type="molecule type" value="Genomic_DNA"/>
</dbReference>
<dbReference type="RefSeq" id="WP_082866611.1">
    <property type="nucleotide sequence ID" value="NZ_BMIY01000001.1"/>
</dbReference>
<dbReference type="OrthoDB" id="9773456at2"/>
<protein>
    <recommendedName>
        <fullName evidence="8">Cytochrome c domain-containing protein</fullName>
    </recommendedName>
</protein>
<feature type="domain" description="Cytochrome c" evidence="8">
    <location>
        <begin position="122"/>
        <end position="209"/>
    </location>
</feature>
<keyword evidence="3 6" id="KW-0479">Metal-binding</keyword>
<dbReference type="PANTHER" id="PTHR33751">
    <property type="entry name" value="CBB3-TYPE CYTOCHROME C OXIDASE SUBUNIT FIXP"/>
    <property type="match status" value="1"/>
</dbReference>
<dbReference type="InterPro" id="IPR006175">
    <property type="entry name" value="YjgF/YER057c/UK114"/>
</dbReference>
<name>A0A917GIQ4_9GAMM</name>
<dbReference type="Proteomes" id="UP000627715">
    <property type="component" value="Unassembled WGS sequence"/>
</dbReference>
<reference evidence="9" key="1">
    <citation type="journal article" date="2014" name="Int. J. Syst. Evol. Microbiol.">
        <title>Complete genome sequence of Corynebacterium casei LMG S-19264T (=DSM 44701T), isolated from a smear-ripened cheese.</title>
        <authorList>
            <consortium name="US DOE Joint Genome Institute (JGI-PGF)"/>
            <person name="Walter F."/>
            <person name="Albersmeier A."/>
            <person name="Kalinowski J."/>
            <person name="Ruckert C."/>
        </authorList>
    </citation>
    <scope>NUCLEOTIDE SEQUENCE</scope>
    <source>
        <strain evidence="9">CGMCC 1.15425</strain>
    </source>
</reference>
<keyword evidence="5 6" id="KW-0408">Iron</keyword>
<feature type="chain" id="PRO_5038139603" description="Cytochrome c domain-containing protein" evidence="7">
    <location>
        <begin position="25"/>
        <end position="392"/>
    </location>
</feature>
<feature type="domain" description="Cytochrome c" evidence="8">
    <location>
        <begin position="24"/>
        <end position="111"/>
    </location>
</feature>
<dbReference type="PANTHER" id="PTHR33751:SF9">
    <property type="entry name" value="CYTOCHROME C4"/>
    <property type="match status" value="1"/>
</dbReference>
<evidence type="ECO:0000256" key="2">
    <source>
        <dbReference type="ARBA" id="ARBA00022617"/>
    </source>
</evidence>
<accession>A0A917GIQ4</accession>
<dbReference type="InterPro" id="IPR009056">
    <property type="entry name" value="Cyt_c-like_dom"/>
</dbReference>
<dbReference type="InterPro" id="IPR035959">
    <property type="entry name" value="RutC-like_sf"/>
</dbReference>
<organism evidence="9 10">
    <name type="scientific">Pseudohongiella nitratireducens</name>
    <dbReference type="NCBI Taxonomy" id="1768907"/>
    <lineage>
        <taxon>Bacteria</taxon>
        <taxon>Pseudomonadati</taxon>
        <taxon>Pseudomonadota</taxon>
        <taxon>Gammaproteobacteria</taxon>
        <taxon>Pseudomonadales</taxon>
        <taxon>Pseudohongiellaceae</taxon>
        <taxon>Pseudohongiella</taxon>
    </lineage>
</organism>
<evidence type="ECO:0000256" key="6">
    <source>
        <dbReference type="PROSITE-ProRule" id="PRU00433"/>
    </source>
</evidence>
<evidence type="ECO:0000256" key="1">
    <source>
        <dbReference type="ARBA" id="ARBA00022448"/>
    </source>
</evidence>
<dbReference type="GO" id="GO:0009055">
    <property type="term" value="F:electron transfer activity"/>
    <property type="evidence" value="ECO:0007669"/>
    <property type="project" value="InterPro"/>
</dbReference>
<keyword evidence="10" id="KW-1185">Reference proteome</keyword>
<evidence type="ECO:0000256" key="3">
    <source>
        <dbReference type="ARBA" id="ARBA00022723"/>
    </source>
</evidence>
<reference evidence="9" key="2">
    <citation type="submission" date="2020-09" db="EMBL/GenBank/DDBJ databases">
        <authorList>
            <person name="Sun Q."/>
            <person name="Zhou Y."/>
        </authorList>
    </citation>
    <scope>NUCLEOTIDE SEQUENCE</scope>
    <source>
        <strain evidence="9">CGMCC 1.15425</strain>
    </source>
</reference>
<dbReference type="InterPro" id="IPR050597">
    <property type="entry name" value="Cytochrome_c_Oxidase_Subunit"/>
</dbReference>
<comment type="caution">
    <text evidence="9">The sequence shown here is derived from an EMBL/GenBank/DDBJ whole genome shotgun (WGS) entry which is preliminary data.</text>
</comment>
<evidence type="ECO:0000256" key="5">
    <source>
        <dbReference type="ARBA" id="ARBA00023004"/>
    </source>
</evidence>
<sequence>MIKKKTGFWLQVALATAVCASTQAAEIDNVEVSDRFCLTCHGTDGQGNIGIDAPRLAGMEPWYLRRQLELFRDGLRGTHPEDLTGQEMQPMAEILSDESIDDIVDWVGTWEYQPAEITLTDGDAERGRTLYQTCASCHGAQGQGNEGMGAPALAGQNDWYLLTQLKNFKAGYRGYERQDQYGSQMRMMAQAIPNEQAMKDLVAYINTLGRPAQSNEENEDMGITSRVGQAAASVALAGSMAMASTQASAQDVIIHPNSGTFPIANAVEVGPEASIIFHSGVTPSPANPNAERGTPAYYGDTETQALSVFTKMKADLEAKGLSMGDVVKMTVFLVGDPALDGQMDFSGFMNAYTQFWGTDEQPNLPARSAVQVAGLVAPLMFVEVEVITAKRR</sequence>
<dbReference type="GO" id="GO:0046872">
    <property type="term" value="F:metal ion binding"/>
    <property type="evidence" value="ECO:0007669"/>
    <property type="project" value="UniProtKB-KW"/>
</dbReference>
<keyword evidence="2 6" id="KW-0349">Heme</keyword>
<dbReference type="Pfam" id="PF00034">
    <property type="entry name" value="Cytochrom_C"/>
    <property type="match status" value="2"/>
</dbReference>
<dbReference type="Gene3D" id="3.30.1330.40">
    <property type="entry name" value="RutC-like"/>
    <property type="match status" value="1"/>
</dbReference>
<dbReference type="SUPFAM" id="SSF46626">
    <property type="entry name" value="Cytochrome c"/>
    <property type="match status" value="2"/>
</dbReference>
<feature type="signal peptide" evidence="7">
    <location>
        <begin position="1"/>
        <end position="24"/>
    </location>
</feature>
<dbReference type="SUPFAM" id="SSF55298">
    <property type="entry name" value="YjgF-like"/>
    <property type="match status" value="1"/>
</dbReference>
<proteinExistence type="predicted"/>
<evidence type="ECO:0000313" key="9">
    <source>
        <dbReference type="EMBL" id="GGG48054.1"/>
    </source>
</evidence>
<dbReference type="CDD" id="cd06151">
    <property type="entry name" value="YjgF_YER057c_UK114_like_3"/>
    <property type="match status" value="1"/>
</dbReference>
<keyword evidence="4" id="KW-0249">Electron transport</keyword>
<evidence type="ECO:0000259" key="8">
    <source>
        <dbReference type="PROSITE" id="PS51007"/>
    </source>
</evidence>
<evidence type="ECO:0000313" key="10">
    <source>
        <dbReference type="Proteomes" id="UP000627715"/>
    </source>
</evidence>
<dbReference type="GO" id="GO:0020037">
    <property type="term" value="F:heme binding"/>
    <property type="evidence" value="ECO:0007669"/>
    <property type="project" value="InterPro"/>
</dbReference>
<keyword evidence="1" id="KW-0813">Transport</keyword>
<evidence type="ECO:0000256" key="4">
    <source>
        <dbReference type="ARBA" id="ARBA00022982"/>
    </source>
</evidence>
<keyword evidence="7" id="KW-0732">Signal</keyword>
<evidence type="ECO:0000256" key="7">
    <source>
        <dbReference type="SAM" id="SignalP"/>
    </source>
</evidence>
<gene>
    <name evidence="9" type="ORF">GCM10011403_01370</name>
</gene>